<protein>
    <submittedName>
        <fullName evidence="1">Uncharacterized protein</fullName>
    </submittedName>
</protein>
<dbReference type="Proteomes" id="UP001487740">
    <property type="component" value="Unassembled WGS sequence"/>
</dbReference>
<evidence type="ECO:0000313" key="2">
    <source>
        <dbReference type="Proteomes" id="UP001487740"/>
    </source>
</evidence>
<dbReference type="AlphaFoldDB" id="A0AAW0UMC6"/>
<gene>
    <name evidence="1" type="ORF">O3P69_002460</name>
</gene>
<name>A0AAW0UMC6_SCYPA</name>
<sequence length="203" mass="22738">MGRSLCLPARVRVTRFPRSLSLSDLWTFGGGRKPGAGSHVAIVPALEMQGRGGGECPDTPWLCSCWREGAVRCYSGGESYDADVAMEREAVLGHHVGSPSVWWVWWSAWVQVTPCSSWDTTQAAGRLHLSVCWVCPYRGFMYRVTLKEQHSTSAHTHWPPQEHKTPRLSLVLLRHTDIRSLTLLLLPSLLLLLPPLPCWEQPC</sequence>
<accession>A0AAW0UMC6</accession>
<keyword evidence="2" id="KW-1185">Reference proteome</keyword>
<dbReference type="EMBL" id="JARAKH010000009">
    <property type="protein sequence ID" value="KAK8400661.1"/>
    <property type="molecule type" value="Genomic_DNA"/>
</dbReference>
<evidence type="ECO:0000313" key="1">
    <source>
        <dbReference type="EMBL" id="KAK8400661.1"/>
    </source>
</evidence>
<organism evidence="1 2">
    <name type="scientific">Scylla paramamosain</name>
    <name type="common">Mud crab</name>
    <dbReference type="NCBI Taxonomy" id="85552"/>
    <lineage>
        <taxon>Eukaryota</taxon>
        <taxon>Metazoa</taxon>
        <taxon>Ecdysozoa</taxon>
        <taxon>Arthropoda</taxon>
        <taxon>Crustacea</taxon>
        <taxon>Multicrustacea</taxon>
        <taxon>Malacostraca</taxon>
        <taxon>Eumalacostraca</taxon>
        <taxon>Eucarida</taxon>
        <taxon>Decapoda</taxon>
        <taxon>Pleocyemata</taxon>
        <taxon>Brachyura</taxon>
        <taxon>Eubrachyura</taxon>
        <taxon>Portunoidea</taxon>
        <taxon>Portunidae</taxon>
        <taxon>Portuninae</taxon>
        <taxon>Scylla</taxon>
    </lineage>
</organism>
<proteinExistence type="predicted"/>
<comment type="caution">
    <text evidence="1">The sequence shown here is derived from an EMBL/GenBank/DDBJ whole genome shotgun (WGS) entry which is preliminary data.</text>
</comment>
<reference evidence="1 2" key="1">
    <citation type="submission" date="2023-03" db="EMBL/GenBank/DDBJ databases">
        <title>High-quality genome of Scylla paramamosain provides insights in environmental adaptation.</title>
        <authorList>
            <person name="Zhang L."/>
        </authorList>
    </citation>
    <scope>NUCLEOTIDE SEQUENCE [LARGE SCALE GENOMIC DNA]</scope>
    <source>
        <strain evidence="1">LZ_2023a</strain>
        <tissue evidence="1">Muscle</tissue>
    </source>
</reference>